<proteinExistence type="predicted"/>
<reference evidence="2 3" key="1">
    <citation type="submission" date="2008-07" db="EMBL/GenBank/DDBJ databases">
        <authorList>
            <person name="Tandeau de Marsac N."/>
            <person name="Ferriera S."/>
            <person name="Johnson J."/>
            <person name="Kravitz S."/>
            <person name="Beeson K."/>
            <person name="Sutton G."/>
            <person name="Rogers Y.-H."/>
            <person name="Friedman R."/>
            <person name="Frazier M."/>
            <person name="Venter J.C."/>
        </authorList>
    </citation>
    <scope>NUCLEOTIDE SEQUENCE [LARGE SCALE GENOMIC DNA]</scope>
    <source>
        <strain evidence="2 3">PCC 7420</strain>
    </source>
</reference>
<sequence>MAVSVSQAATCPNSTQIPVSLKSPPITPIPDTLVITYLQMTDPTQFRPAYLNYPDGIKMMCMDTPDVAFYRFLYSTVGKPWRWRDRLSYSDEELQEILTASETSIHVLYVNGAPAGYIELVKRREGPSGRFYSTEIVYFGLRENYLGRGLGKHLLSHGIAYAWNKGTQRLWIHTSNLDSPYALDNCIKRGFKIYRIEKEPMPELYREP</sequence>
<protein>
    <submittedName>
        <fullName evidence="2">Acetyltransferase, GNAT family</fullName>
    </submittedName>
</protein>
<dbReference type="RefSeq" id="WP_006104835.1">
    <property type="nucleotide sequence ID" value="NZ_DS989867.1"/>
</dbReference>
<feature type="domain" description="N-acetyltransferase" evidence="1">
    <location>
        <begin position="57"/>
        <end position="208"/>
    </location>
</feature>
<dbReference type="Gene3D" id="3.40.630.30">
    <property type="match status" value="1"/>
</dbReference>
<dbReference type="InterPro" id="IPR016181">
    <property type="entry name" value="Acyl_CoA_acyltransferase"/>
</dbReference>
<dbReference type="STRING" id="118168.MC7420_7513"/>
<keyword evidence="3" id="KW-1185">Reference proteome</keyword>
<dbReference type="SUPFAM" id="SSF55729">
    <property type="entry name" value="Acyl-CoA N-acyltransferases (Nat)"/>
    <property type="match status" value="1"/>
</dbReference>
<accession>B4W144</accession>
<dbReference type="CDD" id="cd04301">
    <property type="entry name" value="NAT_SF"/>
    <property type="match status" value="1"/>
</dbReference>
<dbReference type="GO" id="GO:0016747">
    <property type="term" value="F:acyltransferase activity, transferring groups other than amino-acyl groups"/>
    <property type="evidence" value="ECO:0007669"/>
    <property type="project" value="InterPro"/>
</dbReference>
<keyword evidence="2" id="KW-0808">Transferase</keyword>
<dbReference type="PROSITE" id="PS51186">
    <property type="entry name" value="GNAT"/>
    <property type="match status" value="1"/>
</dbReference>
<dbReference type="OrthoDB" id="275336at2"/>
<dbReference type="InterPro" id="IPR000182">
    <property type="entry name" value="GNAT_dom"/>
</dbReference>
<dbReference type="Pfam" id="PF00583">
    <property type="entry name" value="Acetyltransf_1"/>
    <property type="match status" value="1"/>
</dbReference>
<name>B4W144_9CYAN</name>
<organism evidence="2 3">
    <name type="scientific">Coleofasciculus chthonoplastes PCC 7420</name>
    <dbReference type="NCBI Taxonomy" id="118168"/>
    <lineage>
        <taxon>Bacteria</taxon>
        <taxon>Bacillati</taxon>
        <taxon>Cyanobacteriota</taxon>
        <taxon>Cyanophyceae</taxon>
        <taxon>Coleofasciculales</taxon>
        <taxon>Coleofasciculaceae</taxon>
        <taxon>Coleofasciculus</taxon>
    </lineage>
</organism>
<evidence type="ECO:0000259" key="1">
    <source>
        <dbReference type="PROSITE" id="PS51186"/>
    </source>
</evidence>
<dbReference type="AlphaFoldDB" id="B4W144"/>
<dbReference type="eggNOG" id="COG0454">
    <property type="taxonomic scope" value="Bacteria"/>
</dbReference>
<dbReference type="EMBL" id="DS989867">
    <property type="protein sequence ID" value="EDX72033.1"/>
    <property type="molecule type" value="Genomic_DNA"/>
</dbReference>
<evidence type="ECO:0000313" key="3">
    <source>
        <dbReference type="Proteomes" id="UP000003835"/>
    </source>
</evidence>
<evidence type="ECO:0000313" key="2">
    <source>
        <dbReference type="EMBL" id="EDX72033.1"/>
    </source>
</evidence>
<gene>
    <name evidence="2" type="ORF">MC7420_7513</name>
</gene>
<dbReference type="Proteomes" id="UP000003835">
    <property type="component" value="Unassembled WGS sequence"/>
</dbReference>
<dbReference type="HOGENOM" id="CLU_098254_2_0_3"/>